<protein>
    <submittedName>
        <fullName evidence="2">Uncharacterized protein</fullName>
    </submittedName>
</protein>
<proteinExistence type="predicted"/>
<dbReference type="Proteomes" id="UP000053091">
    <property type="component" value="Unassembled WGS sequence"/>
</dbReference>
<gene>
    <name evidence="2" type="ORF">TBC1_112162</name>
</gene>
<evidence type="ECO:0000313" key="2">
    <source>
        <dbReference type="EMBL" id="GAP44003.1"/>
    </source>
</evidence>
<keyword evidence="1" id="KW-1133">Transmembrane helix</keyword>
<feature type="transmembrane region" description="Helical" evidence="1">
    <location>
        <begin position="132"/>
        <end position="153"/>
    </location>
</feature>
<reference evidence="2" key="1">
    <citation type="journal article" date="2015" name="Genome Announc.">
        <title>Draft Genome Sequence of Bacteroidales Strain TBC1, a Novel Isolate from a Methanogenic Wastewater Treatment System.</title>
        <authorList>
            <person name="Tourlousse D.M."/>
            <person name="Matsuura N."/>
            <person name="Sun L."/>
            <person name="Toyonaga M."/>
            <person name="Kuroda K."/>
            <person name="Ohashi A."/>
            <person name="Cruz R."/>
            <person name="Yamaguchi T."/>
            <person name="Sekiguchi Y."/>
        </authorList>
    </citation>
    <scope>NUCLEOTIDE SEQUENCE [LARGE SCALE GENOMIC DNA]</scope>
    <source>
        <strain evidence="2">TBC1</strain>
    </source>
</reference>
<evidence type="ECO:0000313" key="3">
    <source>
        <dbReference type="Proteomes" id="UP000053091"/>
    </source>
</evidence>
<keyword evidence="1" id="KW-0472">Membrane</keyword>
<sequence>MVHLKKEMKSFIRKLFFAKSYLYLYPYSSLNLDNDLERIYEAEYFDRNTILRGKDISKNQFSLWEKWNLFRGYHSFDALGFFSGTKFNHQNRTYIIGTIYPNPIMLIGFYFTTLTLGFILYSRVSTNGSYEILEMILPIGILSIVLFSSLLYFRRRIGNSVEQKLKIKKTHHNKG</sequence>
<dbReference type="EMBL" id="DF968182">
    <property type="protein sequence ID" value="GAP44003.1"/>
    <property type="molecule type" value="Genomic_DNA"/>
</dbReference>
<accession>A0A0S7C4W9</accession>
<keyword evidence="3" id="KW-1185">Reference proteome</keyword>
<dbReference type="AlphaFoldDB" id="A0A0S7C4W9"/>
<name>A0A0S7C4W9_9BACT</name>
<organism evidence="2">
    <name type="scientific">Lentimicrobium saccharophilum</name>
    <dbReference type="NCBI Taxonomy" id="1678841"/>
    <lineage>
        <taxon>Bacteria</taxon>
        <taxon>Pseudomonadati</taxon>
        <taxon>Bacteroidota</taxon>
        <taxon>Bacteroidia</taxon>
        <taxon>Bacteroidales</taxon>
        <taxon>Lentimicrobiaceae</taxon>
        <taxon>Lentimicrobium</taxon>
    </lineage>
</organism>
<dbReference type="STRING" id="1678841.TBC1_112162"/>
<evidence type="ECO:0000256" key="1">
    <source>
        <dbReference type="SAM" id="Phobius"/>
    </source>
</evidence>
<feature type="transmembrane region" description="Helical" evidence="1">
    <location>
        <begin position="99"/>
        <end position="120"/>
    </location>
</feature>
<keyword evidence="1" id="KW-0812">Transmembrane</keyword>